<dbReference type="Proteomes" id="UP000516260">
    <property type="component" value="Chromosome 7"/>
</dbReference>
<dbReference type="EMBL" id="SWLE01000020">
    <property type="protein sequence ID" value="TNM87207.1"/>
    <property type="molecule type" value="Genomic_DNA"/>
</dbReference>
<dbReference type="GO" id="GO:0014850">
    <property type="term" value="P:response to muscle activity"/>
    <property type="evidence" value="ECO:0007669"/>
    <property type="project" value="TreeGrafter"/>
</dbReference>
<proteinExistence type="predicted"/>
<dbReference type="GO" id="GO:0005634">
    <property type="term" value="C:nucleus"/>
    <property type="evidence" value="ECO:0007669"/>
    <property type="project" value="TreeGrafter"/>
</dbReference>
<dbReference type="PANTHER" id="PTHR47282">
    <property type="entry name" value="PGC-1 AND ERR-INDUCED REGULATOR IN MUSCLE PROTEIN 1"/>
    <property type="match status" value="1"/>
</dbReference>
<name>A0A4Z2B4Y3_9TELE</name>
<reference evidence="1 2" key="1">
    <citation type="submission" date="2019-04" db="EMBL/GenBank/DDBJ databases">
        <title>The sequence and de novo assembly of Takifugu bimaculatus genome using PacBio and Hi-C technologies.</title>
        <authorList>
            <person name="Xu P."/>
            <person name="Liu B."/>
            <person name="Zhou Z."/>
        </authorList>
    </citation>
    <scope>NUCLEOTIDE SEQUENCE [LARGE SCALE GENOMIC DNA]</scope>
    <source>
        <strain evidence="1">TB-2018</strain>
        <tissue evidence="1">Muscle</tissue>
    </source>
</reference>
<protein>
    <submittedName>
        <fullName evidence="1">Uncharacterized protein</fullName>
    </submittedName>
</protein>
<dbReference type="GO" id="GO:0005737">
    <property type="term" value="C:cytoplasm"/>
    <property type="evidence" value="ECO:0007669"/>
    <property type="project" value="TreeGrafter"/>
</dbReference>
<comment type="caution">
    <text evidence="1">The sequence shown here is derived from an EMBL/GenBank/DDBJ whole genome shotgun (WGS) entry which is preliminary data.</text>
</comment>
<evidence type="ECO:0000313" key="1">
    <source>
        <dbReference type="EMBL" id="TNM87207.1"/>
    </source>
</evidence>
<dbReference type="PANTHER" id="PTHR47282:SF1">
    <property type="entry name" value="PGC-1 AND ERR-INDUCED REGULATOR IN MUSCLE PROTEIN 1"/>
    <property type="match status" value="1"/>
</dbReference>
<evidence type="ECO:0000313" key="2">
    <source>
        <dbReference type="Proteomes" id="UP000516260"/>
    </source>
</evidence>
<gene>
    <name evidence="1" type="ORF">fugu_007437</name>
</gene>
<dbReference type="AlphaFoldDB" id="A0A4Z2B4Y3"/>
<accession>A0A4Z2B4Y3</accession>
<dbReference type="InterPro" id="IPR043442">
    <property type="entry name" value="Perm1"/>
</dbReference>
<organism evidence="1 2">
    <name type="scientific">Takifugu bimaculatus</name>
    <dbReference type="NCBI Taxonomy" id="433685"/>
    <lineage>
        <taxon>Eukaryota</taxon>
        <taxon>Metazoa</taxon>
        <taxon>Chordata</taxon>
        <taxon>Craniata</taxon>
        <taxon>Vertebrata</taxon>
        <taxon>Euteleostomi</taxon>
        <taxon>Actinopterygii</taxon>
        <taxon>Neopterygii</taxon>
        <taxon>Teleostei</taxon>
        <taxon>Neoteleostei</taxon>
        <taxon>Acanthomorphata</taxon>
        <taxon>Eupercaria</taxon>
        <taxon>Tetraodontiformes</taxon>
        <taxon>Tetradontoidea</taxon>
        <taxon>Tetraodontidae</taxon>
        <taxon>Takifugu</taxon>
    </lineage>
</organism>
<dbReference type="GO" id="GO:0006355">
    <property type="term" value="P:regulation of DNA-templated transcription"/>
    <property type="evidence" value="ECO:0007669"/>
    <property type="project" value="InterPro"/>
</dbReference>
<keyword evidence="2" id="KW-1185">Reference proteome</keyword>
<sequence>MLRSSLQIFMIISSPTVISSRVPFGRTPSPSGTCCFPDPRKSDGLFQAPLCLRGRAAFKLQLILEKLQDNEDWMFSDLYPVEDGLSHLLPPHPFTHEDLQVAVPSPRLDAPLLPLKQSDMCLVCIAFASWVLKTANPQVGDAWKAVLLANVSALSAIRYLRKYVKDTAASEGHIAC</sequence>